<accession>A0A8S5Q9F8</accession>
<dbReference type="EMBL" id="BK015609">
    <property type="protein sequence ID" value="DAE15664.1"/>
    <property type="molecule type" value="Genomic_DNA"/>
</dbReference>
<name>A0A8S5Q9F8_9CAUD</name>
<protein>
    <submittedName>
        <fullName evidence="1">Uncharacterized protein</fullName>
    </submittedName>
</protein>
<evidence type="ECO:0000313" key="1">
    <source>
        <dbReference type="EMBL" id="DAE15664.1"/>
    </source>
</evidence>
<proteinExistence type="predicted"/>
<sequence>MPFKYLLYHRIPLRRLLHCKDIAFLSSISFIFCE</sequence>
<reference evidence="1" key="1">
    <citation type="journal article" date="2021" name="Proc. Natl. Acad. Sci. U.S.A.">
        <title>A Catalog of Tens of Thousands of Viruses from Human Metagenomes Reveals Hidden Associations with Chronic Diseases.</title>
        <authorList>
            <person name="Tisza M.J."/>
            <person name="Buck C.B."/>
        </authorList>
    </citation>
    <scope>NUCLEOTIDE SEQUENCE</scope>
    <source>
        <strain evidence="1">Ct2ZW1</strain>
    </source>
</reference>
<organism evidence="1">
    <name type="scientific">Siphoviridae sp. ct2ZW1</name>
    <dbReference type="NCBI Taxonomy" id="2825316"/>
    <lineage>
        <taxon>Viruses</taxon>
        <taxon>Duplodnaviria</taxon>
        <taxon>Heunggongvirae</taxon>
        <taxon>Uroviricota</taxon>
        <taxon>Caudoviricetes</taxon>
    </lineage>
</organism>